<evidence type="ECO:0000256" key="2">
    <source>
        <dbReference type="ARBA" id="ARBA00023163"/>
    </source>
</evidence>
<dbReference type="AlphaFoldDB" id="A0A9N7NWP0"/>
<comment type="similarity">
    <text evidence="3">Belongs to the GRAS family.</text>
</comment>
<evidence type="ECO:0000313" key="6">
    <source>
        <dbReference type="Proteomes" id="UP001153555"/>
    </source>
</evidence>
<evidence type="ECO:0000313" key="5">
    <source>
        <dbReference type="EMBL" id="CAA0839498.1"/>
    </source>
</evidence>
<feature type="region of interest" description="SAW" evidence="3">
    <location>
        <begin position="522"/>
        <end position="597"/>
    </location>
</feature>
<name>A0A9N7NWP0_STRHE</name>
<evidence type="ECO:0000256" key="3">
    <source>
        <dbReference type="PROSITE-ProRule" id="PRU01191"/>
    </source>
</evidence>
<dbReference type="InterPro" id="IPR005202">
    <property type="entry name" value="TF_GRAS"/>
</dbReference>
<dbReference type="PANTHER" id="PTHR31636">
    <property type="entry name" value="OSJNBA0084A10.13 PROTEIN-RELATED"/>
    <property type="match status" value="1"/>
</dbReference>
<reference evidence="5" key="1">
    <citation type="submission" date="2019-12" db="EMBL/GenBank/DDBJ databases">
        <authorList>
            <person name="Scholes J."/>
        </authorList>
    </citation>
    <scope>NUCLEOTIDE SEQUENCE</scope>
</reference>
<comment type="caution">
    <text evidence="5">The sequence shown here is derived from an EMBL/GenBank/DDBJ whole genome shotgun (WGS) entry which is preliminary data.</text>
</comment>
<feature type="region of interest" description="Disordered" evidence="4">
    <location>
        <begin position="199"/>
        <end position="219"/>
    </location>
</feature>
<dbReference type="Pfam" id="PF03514">
    <property type="entry name" value="GRAS"/>
    <property type="match status" value="1"/>
</dbReference>
<comment type="caution">
    <text evidence="3">Lacks conserved residue(s) required for the propagation of feature annotation.</text>
</comment>
<dbReference type="OrthoDB" id="47276at2759"/>
<accession>A0A9N7NWP0</accession>
<organism evidence="5 6">
    <name type="scientific">Striga hermonthica</name>
    <name type="common">Purple witchweed</name>
    <name type="synonym">Buchnera hermonthica</name>
    <dbReference type="NCBI Taxonomy" id="68872"/>
    <lineage>
        <taxon>Eukaryota</taxon>
        <taxon>Viridiplantae</taxon>
        <taxon>Streptophyta</taxon>
        <taxon>Embryophyta</taxon>
        <taxon>Tracheophyta</taxon>
        <taxon>Spermatophyta</taxon>
        <taxon>Magnoliopsida</taxon>
        <taxon>eudicotyledons</taxon>
        <taxon>Gunneridae</taxon>
        <taxon>Pentapetalae</taxon>
        <taxon>asterids</taxon>
        <taxon>lamiids</taxon>
        <taxon>Lamiales</taxon>
        <taxon>Orobanchaceae</taxon>
        <taxon>Buchnereae</taxon>
        <taxon>Striga</taxon>
    </lineage>
</organism>
<feature type="region of interest" description="Leucine repeat II (LRII)" evidence="3">
    <location>
        <begin position="386"/>
        <end position="418"/>
    </location>
</feature>
<gene>
    <name evidence="5" type="ORF">SHERM_06062</name>
</gene>
<feature type="region of interest" description="VHIID" evidence="3">
    <location>
        <begin position="305"/>
        <end position="370"/>
    </location>
</feature>
<proteinExistence type="inferred from homology"/>
<dbReference type="EMBL" id="CACSLK010031421">
    <property type="protein sequence ID" value="CAA0839498.1"/>
    <property type="molecule type" value="Genomic_DNA"/>
</dbReference>
<evidence type="ECO:0000256" key="4">
    <source>
        <dbReference type="SAM" id="MobiDB-lite"/>
    </source>
</evidence>
<protein>
    <submittedName>
        <fullName evidence="5">Scarecrow-like protein 14</fullName>
    </submittedName>
</protein>
<keyword evidence="2" id="KW-0804">Transcription</keyword>
<keyword evidence="1" id="KW-0805">Transcription regulation</keyword>
<dbReference type="PROSITE" id="PS50985">
    <property type="entry name" value="GRAS"/>
    <property type="match status" value="1"/>
</dbReference>
<evidence type="ECO:0000256" key="1">
    <source>
        <dbReference type="ARBA" id="ARBA00023015"/>
    </source>
</evidence>
<feature type="compositionally biased region" description="Basic residues" evidence="4">
    <location>
        <begin position="199"/>
        <end position="208"/>
    </location>
</feature>
<feature type="region of interest" description="Leucine repeat I (LRI)" evidence="3">
    <location>
        <begin position="226"/>
        <end position="286"/>
    </location>
</feature>
<keyword evidence="6" id="KW-1185">Reference proteome</keyword>
<dbReference type="Proteomes" id="UP001153555">
    <property type="component" value="Unassembled WGS sequence"/>
</dbReference>
<sequence length="601" mass="68637">MDTLVQEPYDICSKSVCSDDENDYYSWVENSKTNGSTSDLQVKEPQPALLLLCEEGEGESLKEDDHHSDAVFKFIRDMLMEEEDELQNRASMLHECLALQATEKSFYDVLNNHNRDDFTKNYSTPSDWCLNEALSEFHVLPLDSSNEKKKNRVREPPIDEGNIVRRSNKQMAGSIDENEPLEMFDSVLLCSISEERRNHNFQRTKKKSPAIPRRGGKKNTINESGVDLRALLLQCAQCVSAFDMRTANELLLRIREHSSPHGDGAQRLAHYIANAIEARLAGTGTELYSAIDSRSLSAAEGLKAYEMFITACPFEKMSNLFASIAIRKLAAGATRLHLVDFGILYGLHWPSLIKALSEQPSGPPRLRITGIDFPQPGLRPAERLEGTGCRLASYCRRFGVPFEYKAIAQKWESVRVEDLEIGKDDLVVANCLYRLHHVGDETVGVGRDAVLELMRKMKPAMFVHGVACGTYNTPFFVSRFKETLYHFSSMFDMFEATVAREDEYRLLFEEMVLGKEVMNVIACEDTERIERPEGYRQWQCRTARAGFRQMELDQEIVKYVRDKVRRDYHEEFSVDEDGNWMLQGWKGRVTHAISCWEPANN</sequence>